<dbReference type="GO" id="GO:0006567">
    <property type="term" value="P:L-threonine catabolic process"/>
    <property type="evidence" value="ECO:0007669"/>
    <property type="project" value="TreeGrafter"/>
</dbReference>
<keyword evidence="3" id="KW-0663">Pyridoxal phosphate</keyword>
<sequence>MTDIDDRLRAATRACTDHVPWHAPTTPAESFAALAAACEDLGIDEWDGYGERGPVARVEQEVAELLGTEAAVFFVSGTMAQQATLRVWCERRGSRRVGIPDLSHLLHHEADGPRRVHGLEFEWLTQGRRTPTAEDLRALGGGLGATLVELPLRDAGCLVPPWEDLAALSAAARELGVPLHVDGARLWEVQPFYDRPLPEIVALADSVYVSFYKGLGGLSGAAVVGDRDVMDELRRWRQRMGGQVYRMTPYAVSALVGLRDRLPRMGEYATWARAFAAELTQRGLTVHPEVPPTNTFEIYAHAPLDEVQERLVAFLERERVQPCGGWRATDVPGVVTTEFATYDAALRHDPAQVAGWVAEIAGAGGS</sequence>
<proteinExistence type="inferred from homology"/>
<comment type="cofactor">
    <cofactor evidence="1">
        <name>pyridoxal 5'-phosphate</name>
        <dbReference type="ChEBI" id="CHEBI:597326"/>
    </cofactor>
</comment>
<dbReference type="Gene3D" id="3.40.640.10">
    <property type="entry name" value="Type I PLP-dependent aspartate aminotransferase-like (Major domain)"/>
    <property type="match status" value="1"/>
</dbReference>
<dbReference type="InterPro" id="IPR015424">
    <property type="entry name" value="PyrdxlP-dep_Trfase"/>
</dbReference>
<evidence type="ECO:0000259" key="4">
    <source>
        <dbReference type="Pfam" id="PF01212"/>
    </source>
</evidence>
<evidence type="ECO:0000256" key="3">
    <source>
        <dbReference type="ARBA" id="ARBA00022898"/>
    </source>
</evidence>
<dbReference type="PANTHER" id="PTHR48097">
    <property type="entry name" value="L-THREONINE ALDOLASE-RELATED"/>
    <property type="match status" value="1"/>
</dbReference>
<evidence type="ECO:0000256" key="1">
    <source>
        <dbReference type="ARBA" id="ARBA00001933"/>
    </source>
</evidence>
<dbReference type="InterPro" id="IPR015422">
    <property type="entry name" value="PyrdxlP-dep_Trfase_small"/>
</dbReference>
<dbReference type="InterPro" id="IPR015421">
    <property type="entry name" value="PyrdxlP-dep_Trfase_major"/>
</dbReference>
<dbReference type="GO" id="GO:0006545">
    <property type="term" value="P:glycine biosynthetic process"/>
    <property type="evidence" value="ECO:0007669"/>
    <property type="project" value="TreeGrafter"/>
</dbReference>
<evidence type="ECO:0000313" key="5">
    <source>
        <dbReference type="EMBL" id="MBB6629827.1"/>
    </source>
</evidence>
<dbReference type="EMBL" id="JACKXE010000002">
    <property type="protein sequence ID" value="MBB6629827.1"/>
    <property type="molecule type" value="Genomic_DNA"/>
</dbReference>
<dbReference type="GO" id="GO:0008732">
    <property type="term" value="F:L-allo-threonine aldolase activity"/>
    <property type="evidence" value="ECO:0007669"/>
    <property type="project" value="TreeGrafter"/>
</dbReference>
<gene>
    <name evidence="5" type="ORF">H5V45_21090</name>
</gene>
<comment type="caution">
    <text evidence="5">The sequence shown here is derived from an EMBL/GenBank/DDBJ whole genome shotgun (WGS) entry which is preliminary data.</text>
</comment>
<feature type="domain" description="Aromatic amino acid beta-eliminating lyase/threonine aldolase" evidence="4">
    <location>
        <begin position="47"/>
        <end position="297"/>
    </location>
</feature>
<organism evidence="5 6">
    <name type="scientific">Nocardioides luti</name>
    <dbReference type="NCBI Taxonomy" id="2761101"/>
    <lineage>
        <taxon>Bacteria</taxon>
        <taxon>Bacillati</taxon>
        <taxon>Actinomycetota</taxon>
        <taxon>Actinomycetes</taxon>
        <taxon>Propionibacteriales</taxon>
        <taxon>Nocardioidaceae</taxon>
        <taxon>Nocardioides</taxon>
    </lineage>
</organism>
<dbReference type="Proteomes" id="UP000523955">
    <property type="component" value="Unassembled WGS sequence"/>
</dbReference>
<accession>A0A7X0RK71</accession>
<dbReference type="Gene3D" id="3.90.1150.10">
    <property type="entry name" value="Aspartate Aminotransferase, domain 1"/>
    <property type="match status" value="1"/>
</dbReference>
<evidence type="ECO:0000256" key="2">
    <source>
        <dbReference type="ARBA" id="ARBA00006966"/>
    </source>
</evidence>
<keyword evidence="6" id="KW-1185">Reference proteome</keyword>
<dbReference type="PANTHER" id="PTHR48097:SF9">
    <property type="entry name" value="L-THREONINE ALDOLASE"/>
    <property type="match status" value="1"/>
</dbReference>
<evidence type="ECO:0000313" key="6">
    <source>
        <dbReference type="Proteomes" id="UP000523955"/>
    </source>
</evidence>
<dbReference type="SUPFAM" id="SSF53383">
    <property type="entry name" value="PLP-dependent transferases"/>
    <property type="match status" value="1"/>
</dbReference>
<dbReference type="InterPro" id="IPR001597">
    <property type="entry name" value="ArAA_b-elim_lyase/Thr_aldolase"/>
</dbReference>
<dbReference type="AlphaFoldDB" id="A0A7X0RK71"/>
<dbReference type="Pfam" id="PF01212">
    <property type="entry name" value="Beta_elim_lyase"/>
    <property type="match status" value="1"/>
</dbReference>
<comment type="similarity">
    <text evidence="2">Belongs to the threonine aldolase family.</text>
</comment>
<dbReference type="GO" id="GO:0005829">
    <property type="term" value="C:cytosol"/>
    <property type="evidence" value="ECO:0007669"/>
    <property type="project" value="TreeGrafter"/>
</dbReference>
<name>A0A7X0RK71_9ACTN</name>
<dbReference type="RefSeq" id="WP_185255044.1">
    <property type="nucleotide sequence ID" value="NZ_JACKXE010000002.1"/>
</dbReference>
<reference evidence="5 6" key="1">
    <citation type="submission" date="2020-08" db="EMBL/GenBank/DDBJ databases">
        <authorList>
            <person name="Seo M.-J."/>
        </authorList>
    </citation>
    <scope>NUCLEOTIDE SEQUENCE [LARGE SCALE GENOMIC DNA]</scope>
    <source>
        <strain evidence="5 6">KIGAM211</strain>
    </source>
</reference>
<protein>
    <submittedName>
        <fullName evidence="5">Threonine aldolase</fullName>
    </submittedName>
</protein>